<dbReference type="OrthoDB" id="5859745at2759"/>
<sequence length="1142" mass="134711">MVKLPTTGLYTEEGTLWHHTIQFDLNDEIRDWLVKHGIDITRSNKKFTVEETVIILKNWKRYSDKYKIPVEECITYMGTDTKYKSTQKELREEHKYNNFWAEMCKGLPYRTLRQVARRMATVMTPDVLESIDWNNENSIKDAAERFNKNILFKKIKNYCEFLQRNENCDPNVAYEKAVKKYCNKKKSMGSRNLLECLEVLCQVIPDDWTSQKRELHENLQEALDARKIKEFETKCRSSAKAVIDKYKSRLAVLEQDLFGVLVYKFTLREKYHILLWAYKRIHIWDESVKELENENPDATELTKQLVSTEIFERWISETGTYRNNTKLWTRTQCAFDVLVLYLKFVKNVDFVPPFCLKSLTRSQIIEGFFEPDNNNELLTRNKVIEEMSKSLGHNDLPPNTIQFSPVKRKNSSVLQNKIKNLKVACIEEKAEPSDHKSNRKKSKKKNESTSAEAERKLNNTESGDENMRPCSNNQIDEEMEDDEEEEERRRRRKEKKRLKRLRRERNESLSNNFEVTCKQEIEDDSYERSQEGNQDHEAFRKNGETEAFSDSAVEGERNRKKKKKHRKNEKERDVHRRKLSTTGGYLYHHFMPMEINQDYKNLLQKNDITLQESSSFSKIEDDQIRNNWEVVCQEFTDVNPEIGVYYYIGFKPTPDFHVVSPDIARDLLLKGFWPKLCENLKNRTARQIQHRMALIYDEFYEENKELDQITLEIMKGMVDDNIPVDEIHERLSIPYYYPIMEDIKYFREKDTFVVQCKLLKCLYKCVVADGEQLDDTTVDVEKLKYRFKKNDLFDFVDMMEERPFNRLLFIIRVHGRFRNHSTILNALEPKPTLKVKVLFLYETMVRARTFARDNCTKMRSRLKINDQMFFNVAYEYYRAKYNWQPPDSLNHFLEKVPTPPSSQEDISSPIYISDQEEEHALAEELPDINKALQLLDELVEHPNDVIDKIKTYQIDQLLRILGVNGFSNANISEKCREELKFLSYGIIDVSRRSQNVTAVMTPDEKKHYLIPMLDSAGKIGPGIARGHLISTGQFSECRNVKVFSTSLNRTIKGDYYRINLDIKMREYNAVGACGIPQIGLDFCLPLSCAQDDLTEYFRTDVCRSTNISQLYSDHFYRLGYYGALFRSNSNCMHKSFGSSRLH</sequence>
<feature type="domain" description="Nose resistant-to-fluoxetine protein N-terminal" evidence="2">
    <location>
        <begin position="972"/>
        <end position="1114"/>
    </location>
</feature>
<name>A0A8S1E1Q1_9PELO</name>
<protein>
    <recommendedName>
        <fullName evidence="2">Nose resistant-to-fluoxetine protein N-terminal domain-containing protein</fullName>
    </recommendedName>
</protein>
<feature type="compositionally biased region" description="Acidic residues" evidence="1">
    <location>
        <begin position="475"/>
        <end position="486"/>
    </location>
</feature>
<evidence type="ECO:0000313" key="4">
    <source>
        <dbReference type="Proteomes" id="UP000494206"/>
    </source>
</evidence>
<dbReference type="InterPro" id="IPR052728">
    <property type="entry name" value="O2_lipid_transport_reg"/>
</dbReference>
<dbReference type="PANTHER" id="PTHR11161:SF55">
    <property type="entry name" value="NOSE RESISTANT-TO-FLUOXETINE PROTEIN N-TERMINAL DOMAIN-CONTAINING PROTEIN"/>
    <property type="match status" value="1"/>
</dbReference>
<dbReference type="PANTHER" id="PTHR11161">
    <property type="entry name" value="O-ACYLTRANSFERASE"/>
    <property type="match status" value="1"/>
</dbReference>
<accession>A0A8S1E1Q1</accession>
<feature type="compositionally biased region" description="Basic residues" evidence="1">
    <location>
        <begin position="558"/>
        <end position="567"/>
    </location>
</feature>
<gene>
    <name evidence="3" type="ORF">CBOVIS_LOCUS915</name>
</gene>
<feature type="region of interest" description="Disordered" evidence="1">
    <location>
        <begin position="516"/>
        <end position="575"/>
    </location>
</feature>
<dbReference type="EMBL" id="CADEPM010000001">
    <property type="protein sequence ID" value="CAB3397519.1"/>
    <property type="molecule type" value="Genomic_DNA"/>
</dbReference>
<dbReference type="Pfam" id="PF20146">
    <property type="entry name" value="NRF"/>
    <property type="match status" value="1"/>
</dbReference>
<dbReference type="AlphaFoldDB" id="A0A8S1E1Q1"/>
<feature type="compositionally biased region" description="Basic and acidic residues" evidence="1">
    <location>
        <begin position="526"/>
        <end position="544"/>
    </location>
</feature>
<evidence type="ECO:0000256" key="1">
    <source>
        <dbReference type="SAM" id="MobiDB-lite"/>
    </source>
</evidence>
<dbReference type="Proteomes" id="UP000494206">
    <property type="component" value="Unassembled WGS sequence"/>
</dbReference>
<organism evidence="3 4">
    <name type="scientific">Caenorhabditis bovis</name>
    <dbReference type="NCBI Taxonomy" id="2654633"/>
    <lineage>
        <taxon>Eukaryota</taxon>
        <taxon>Metazoa</taxon>
        <taxon>Ecdysozoa</taxon>
        <taxon>Nematoda</taxon>
        <taxon>Chromadorea</taxon>
        <taxon>Rhabditida</taxon>
        <taxon>Rhabditina</taxon>
        <taxon>Rhabditomorpha</taxon>
        <taxon>Rhabditoidea</taxon>
        <taxon>Rhabditidae</taxon>
        <taxon>Peloderinae</taxon>
        <taxon>Caenorhabditis</taxon>
    </lineage>
</organism>
<reference evidence="3 4" key="1">
    <citation type="submission" date="2020-04" db="EMBL/GenBank/DDBJ databases">
        <authorList>
            <person name="Laetsch R D."/>
            <person name="Stevens L."/>
            <person name="Kumar S."/>
            <person name="Blaxter L. M."/>
        </authorList>
    </citation>
    <scope>NUCLEOTIDE SEQUENCE [LARGE SCALE GENOMIC DNA]</scope>
</reference>
<dbReference type="InterPro" id="IPR006621">
    <property type="entry name" value="Nose-resist-to-fluoxetine_N"/>
</dbReference>
<comment type="caution">
    <text evidence="3">The sequence shown here is derived from an EMBL/GenBank/DDBJ whole genome shotgun (WGS) entry which is preliminary data.</text>
</comment>
<feature type="region of interest" description="Disordered" evidence="1">
    <location>
        <begin position="429"/>
        <end position="487"/>
    </location>
</feature>
<evidence type="ECO:0000313" key="3">
    <source>
        <dbReference type="EMBL" id="CAB3397519.1"/>
    </source>
</evidence>
<proteinExistence type="predicted"/>
<keyword evidence="4" id="KW-1185">Reference proteome</keyword>
<evidence type="ECO:0000259" key="2">
    <source>
        <dbReference type="SMART" id="SM00703"/>
    </source>
</evidence>
<dbReference type="SMART" id="SM00703">
    <property type="entry name" value="NRF"/>
    <property type="match status" value="1"/>
</dbReference>